<reference evidence="4 5" key="1">
    <citation type="submission" date="2016-10" db="EMBL/GenBank/DDBJ databases">
        <title>Genome sequence of the basidiomycete white-rot fungus Trametes pubescens.</title>
        <authorList>
            <person name="Makela M.R."/>
            <person name="Granchi Z."/>
            <person name="Peng M."/>
            <person name="De Vries R.P."/>
            <person name="Grigoriev I."/>
            <person name="Riley R."/>
            <person name="Hilden K."/>
        </authorList>
    </citation>
    <scope>NUCLEOTIDE SEQUENCE [LARGE SCALE GENOMIC DNA]</scope>
    <source>
        <strain evidence="4 5">FBCC735</strain>
    </source>
</reference>
<name>A0A1M2VIZ3_TRAPU</name>
<evidence type="ECO:0000313" key="4">
    <source>
        <dbReference type="EMBL" id="OJT07503.1"/>
    </source>
</evidence>
<dbReference type="GO" id="GO:0005739">
    <property type="term" value="C:mitochondrion"/>
    <property type="evidence" value="ECO:0007669"/>
    <property type="project" value="UniProtKB-SubCell"/>
</dbReference>
<comment type="subcellular location">
    <subcellularLocation>
        <location evidence="1">Mitochondrion</location>
    </subcellularLocation>
</comment>
<protein>
    <submittedName>
        <fullName evidence="4">Uncharacterized protein</fullName>
    </submittedName>
</protein>
<dbReference type="OrthoDB" id="2116030at2759"/>
<dbReference type="AlphaFoldDB" id="A0A1M2VIZ3"/>
<keyword evidence="2" id="KW-0496">Mitochondrion</keyword>
<evidence type="ECO:0000313" key="5">
    <source>
        <dbReference type="Proteomes" id="UP000184267"/>
    </source>
</evidence>
<dbReference type="Proteomes" id="UP000184267">
    <property type="component" value="Unassembled WGS sequence"/>
</dbReference>
<evidence type="ECO:0000256" key="3">
    <source>
        <dbReference type="ARBA" id="ARBA00043970"/>
    </source>
</evidence>
<gene>
    <name evidence="4" type="ORF">TRAPUB_1640</name>
</gene>
<comment type="caution">
    <text evidence="4">The sequence shown here is derived from an EMBL/GenBank/DDBJ whole genome shotgun (WGS) entry which is preliminary data.</text>
</comment>
<dbReference type="EMBL" id="MNAD01001171">
    <property type="protein sequence ID" value="OJT07503.1"/>
    <property type="molecule type" value="Genomic_DNA"/>
</dbReference>
<keyword evidence="5" id="KW-1185">Reference proteome</keyword>
<dbReference type="OMA" id="NFWEAPE"/>
<organism evidence="4 5">
    <name type="scientific">Trametes pubescens</name>
    <name type="common">White-rot fungus</name>
    <dbReference type="NCBI Taxonomy" id="154538"/>
    <lineage>
        <taxon>Eukaryota</taxon>
        <taxon>Fungi</taxon>
        <taxon>Dikarya</taxon>
        <taxon>Basidiomycota</taxon>
        <taxon>Agaricomycotina</taxon>
        <taxon>Agaricomycetes</taxon>
        <taxon>Polyporales</taxon>
        <taxon>Polyporaceae</taxon>
        <taxon>Trametes</taxon>
    </lineage>
</organism>
<evidence type="ECO:0000256" key="2">
    <source>
        <dbReference type="ARBA" id="ARBA00023128"/>
    </source>
</evidence>
<sequence length="112" mass="12856">MLPSLRLANAHKPLIRFLGRRQWPAKPEEQHPHPFAPSELKEHFADFVKKFQSAPSSTNAAASSASKSGTEGAVYQDFWQAPPRLWKRELRDWEIELVEVRSFARNRAASPY</sequence>
<dbReference type="InterPro" id="IPR020373">
    <property type="entry name" value="Kgd4/YMR-31"/>
</dbReference>
<evidence type="ECO:0000256" key="1">
    <source>
        <dbReference type="ARBA" id="ARBA00004173"/>
    </source>
</evidence>
<accession>A0A1M2VIZ3</accession>
<comment type="similarity">
    <text evidence="3">Belongs to the alpha-ketoglutarate dehydrogenase component 4 family.</text>
</comment>
<dbReference type="GO" id="GO:0006103">
    <property type="term" value="P:2-oxoglutarate metabolic process"/>
    <property type="evidence" value="ECO:0007669"/>
    <property type="project" value="InterPro"/>
</dbReference>
<proteinExistence type="inferred from homology"/>
<dbReference type="Pfam" id="PF10937">
    <property type="entry name" value="Kgd4-YMR31"/>
    <property type="match status" value="1"/>
</dbReference>